<dbReference type="EMBL" id="MN781674">
    <property type="protein sequence ID" value="QHB42951.1"/>
    <property type="molecule type" value="Genomic_DNA"/>
</dbReference>
<gene>
    <name evidence="1" type="ORF">GNY05_00008</name>
</gene>
<reference evidence="1 2" key="1">
    <citation type="submission" date="2019-12" db="EMBL/GenBank/DDBJ databases">
        <title>Genome sequence of a Escherichia coli bacteriophage.</title>
        <authorList>
            <person name="Fu P."/>
            <person name="Zhao Q."/>
        </authorList>
    </citation>
    <scope>NUCLEOTIDE SEQUENCE [LARGE SCALE GENOMIC DNA]</scope>
</reference>
<evidence type="ECO:0000313" key="2">
    <source>
        <dbReference type="Proteomes" id="UP000464379"/>
    </source>
</evidence>
<evidence type="ECO:0000313" key="1">
    <source>
        <dbReference type="EMBL" id="QHB42951.1"/>
    </source>
</evidence>
<proteinExistence type="predicted"/>
<accession>A0A6B9LIC8</accession>
<name>A0A6B9LIC8_9CAUD</name>
<organism evidence="1 2">
    <name type="scientific">Escherichia phage vB_EcoS_XY3</name>
    <dbReference type="NCBI Taxonomy" id="2681376"/>
    <lineage>
        <taxon>Viruses</taxon>
        <taxon>Duplodnaviria</taxon>
        <taxon>Heunggongvirae</taxon>
        <taxon>Uroviricota</taxon>
        <taxon>Caudoviricetes</taxon>
        <taxon>Drexlerviridae</taxon>
        <taxon>Tempevirinae</taxon>
        <taxon>Warwickvirus</taxon>
        <taxon>Warwickvirus tunus</taxon>
    </lineage>
</organism>
<sequence>MEQNKTAKYKFTDDYGDTIDVYQRGNQIFIDGTFEYRRMPDFRGVLSAESARRMANVLNKLAAKIEAMQ</sequence>
<protein>
    <submittedName>
        <fullName evidence="1">Uncharacterized protein</fullName>
    </submittedName>
</protein>
<dbReference type="Proteomes" id="UP000464379">
    <property type="component" value="Segment"/>
</dbReference>